<accession>A0ABS7KYC6</accession>
<gene>
    <name evidence="1" type="ORF">K5V21_10170</name>
</gene>
<dbReference type="RefSeq" id="WP_221861156.1">
    <property type="nucleotide sequence ID" value="NZ_JAIKTU010000007.1"/>
</dbReference>
<name>A0ABS7KYC6_CLOSR</name>
<proteinExistence type="predicted"/>
<evidence type="ECO:0000313" key="2">
    <source>
        <dbReference type="Proteomes" id="UP001299068"/>
    </source>
</evidence>
<dbReference type="EMBL" id="JAIKTU010000007">
    <property type="protein sequence ID" value="MBY0755819.1"/>
    <property type="molecule type" value="Genomic_DNA"/>
</dbReference>
<dbReference type="Proteomes" id="UP001299068">
    <property type="component" value="Unassembled WGS sequence"/>
</dbReference>
<keyword evidence="2" id="KW-1185">Reference proteome</keyword>
<reference evidence="1 2" key="1">
    <citation type="journal article" date="2021" name="Cell Host Microbe">
        <title>in vivo commensal control of Clostridioides difficile virulence.</title>
        <authorList>
            <person name="Girinathan B.P."/>
            <person name="Dibenedetto N."/>
            <person name="Worley J.N."/>
            <person name="Peltier J."/>
            <person name="Arrieta-Ortiz M.L."/>
            <person name="Rupa Christinal Immanuel S."/>
            <person name="Lavin R."/>
            <person name="Delaney M.L."/>
            <person name="Cummins C."/>
            <person name="Hoffmann M."/>
            <person name="Luo Y."/>
            <person name="Gonzalez-Escalona N."/>
            <person name="Allard M."/>
            <person name="Onderdonk A.B."/>
            <person name="Gerber G.K."/>
            <person name="Sonenshein A.L."/>
            <person name="Baliga N."/>
            <person name="Dupuy B."/>
            <person name="Bry L."/>
        </authorList>
    </citation>
    <scope>NUCLEOTIDE SEQUENCE [LARGE SCALE GENOMIC DNA]</scope>
    <source>
        <strain evidence="1 2">DSM 599</strain>
    </source>
</reference>
<comment type="caution">
    <text evidence="1">The sequence shown here is derived from an EMBL/GenBank/DDBJ whole genome shotgun (WGS) entry which is preliminary data.</text>
</comment>
<protein>
    <submittedName>
        <fullName evidence="1">Uncharacterized protein</fullName>
    </submittedName>
</protein>
<sequence>MEILKKLNLKRNASIKKYEEIVDLKKILDDLSLDFSNLLDKLSTLETDIEWINDICSDYDSKVKLAVQKGNIHLAKKALEKKITSDIELNHLYAKSNYLSECKSTIHMLLKELEDEYDNLVANYESKLNSKVSSSMKIFSNIESKLKTEFSNIEKGLDNLPPPTFDINIDEEIKKYL</sequence>
<evidence type="ECO:0000313" key="1">
    <source>
        <dbReference type="EMBL" id="MBY0755819.1"/>
    </source>
</evidence>
<organism evidence="1 2">
    <name type="scientific">Clostridium sardiniense</name>
    <name type="common">Clostridium absonum</name>
    <dbReference type="NCBI Taxonomy" id="29369"/>
    <lineage>
        <taxon>Bacteria</taxon>
        <taxon>Bacillati</taxon>
        <taxon>Bacillota</taxon>
        <taxon>Clostridia</taxon>
        <taxon>Eubacteriales</taxon>
        <taxon>Clostridiaceae</taxon>
        <taxon>Clostridium</taxon>
    </lineage>
</organism>